<dbReference type="RefSeq" id="YP_009140436.1">
    <property type="nucleotide sequence ID" value="NC_027121.1"/>
</dbReference>
<accession>A0A0G2UEI9</accession>
<dbReference type="InterPro" id="IPR004909">
    <property type="entry name" value="Vir_Hsp90"/>
</dbReference>
<proteinExistence type="predicted"/>
<evidence type="ECO:0000313" key="2">
    <source>
        <dbReference type="Proteomes" id="UP000201382"/>
    </source>
</evidence>
<sequence>MALKNPDYVNLLTFSSQSNVKQTILAYCKERQINNLRRNYTGTAPGNKNKIFSCDLHISNLQSFDTLSENSAIAVICFYIAEVCKAASTLRSPYPPANLYVYHNDDLVRVLAPFLDKHVEDICRENPSLGCLYSYRQIDEKYKDHSTLDKKLLFQLNNSLRQEVDLQKLKPTSLNTFKVQFSPKVATTLITSIDLINTTKRFVEKYFEVRDNLQLQAVLRSFKPFEIRMKQLVVKESLDLFNTSLIVQGAVYCVFLNYKYQDPDLYLFNECVDRFNTLYAPILSKLFKKDFIVRISNVRDIAEFDNTNFMLSADLLSQVIKELNLDPTSFVSDSRFLSPDIDALIRHTMYEFFFTRFDLRDPFENLCVGIITFIYLTTSPGIFTHNEPIDFKFTNNGKTFHIKFQSFQLLNTLSNCLTDLKNLKKGKNYIRLFCSARADLAMKLIQIFRIEPPLFREYPNILPYMRFDFWKGITVKNLNEEEMISLSLLQEITDYHSSGSIKAKDLIYKKLGI</sequence>
<reference evidence="1 2" key="1">
    <citation type="submission" date="2015-04" db="EMBL/GenBank/DDBJ databases">
        <title>Complete genome sequence of a novel Velarivirus infecting areca palm in China.</title>
        <authorList>
            <person name="Yu H."/>
        </authorList>
    </citation>
    <scope>NUCLEOTIDE SEQUENCE [LARGE SCALE GENOMIC DNA]</scope>
    <source>
        <strain evidence="1">APV1_HN</strain>
    </source>
</reference>
<dbReference type="EMBL" id="KR349464">
    <property type="protein sequence ID" value="AKI28609.1"/>
    <property type="molecule type" value="Genomic_RNA"/>
</dbReference>
<dbReference type="KEGG" id="vg:24403527"/>
<dbReference type="OrthoDB" id="17757at10239"/>
<keyword evidence="2" id="KW-1185">Reference proteome</keyword>
<organism evidence="1 2">
    <name type="scientific">Areca palm velarivirus 1</name>
    <dbReference type="NCBI Taxonomy" id="1654603"/>
    <lineage>
        <taxon>Viruses</taxon>
        <taxon>Riboviria</taxon>
        <taxon>Orthornavirae</taxon>
        <taxon>Kitrinoviricota</taxon>
        <taxon>Alsuviricetes</taxon>
        <taxon>Martellivirales</taxon>
        <taxon>Closteroviridae</taxon>
        <taxon>Velarivirus</taxon>
        <taxon>Velarivirus arecae</taxon>
    </lineage>
</organism>
<protein>
    <submittedName>
        <fullName evidence="1">p60 protein</fullName>
    </submittedName>
</protein>
<dbReference type="Pfam" id="PF03225">
    <property type="entry name" value="Viral_Hsp90"/>
    <property type="match status" value="1"/>
</dbReference>
<dbReference type="GeneID" id="24403527"/>
<name>A0A0G2UEI9_9CLOS</name>
<dbReference type="Proteomes" id="UP000201382">
    <property type="component" value="Segment"/>
</dbReference>
<evidence type="ECO:0000313" key="1">
    <source>
        <dbReference type="EMBL" id="AKI28609.1"/>
    </source>
</evidence>